<name>A0AA40ELJ1_9PEZI</name>
<dbReference type="Proteomes" id="UP001172155">
    <property type="component" value="Unassembled WGS sequence"/>
</dbReference>
<evidence type="ECO:0000313" key="2">
    <source>
        <dbReference type="Proteomes" id="UP001172155"/>
    </source>
</evidence>
<keyword evidence="2" id="KW-1185">Reference proteome</keyword>
<dbReference type="EMBL" id="JAUKUD010000006">
    <property type="protein sequence ID" value="KAK0741577.1"/>
    <property type="molecule type" value="Genomic_DNA"/>
</dbReference>
<comment type="caution">
    <text evidence="1">The sequence shown here is derived from an EMBL/GenBank/DDBJ whole genome shotgun (WGS) entry which is preliminary data.</text>
</comment>
<proteinExistence type="predicted"/>
<protein>
    <submittedName>
        <fullName evidence="1">Uncharacterized protein</fullName>
    </submittedName>
</protein>
<evidence type="ECO:0000313" key="1">
    <source>
        <dbReference type="EMBL" id="KAK0741577.1"/>
    </source>
</evidence>
<sequence>MGDNALLNAILRVGYTDANVNHLEHPAPPPIEIDHFFEVQHVVQIILPLLGPNWYRGRIGEFMDLASFVNDRRNLFRITRDDNQRKRSILLRRYRRSIFIRRYLDSGLEGGGTVRDSVRALARAMRGRQSAYSRLTNAVGTSLCRQMGW</sequence>
<organism evidence="1 2">
    <name type="scientific">Schizothecium vesticola</name>
    <dbReference type="NCBI Taxonomy" id="314040"/>
    <lineage>
        <taxon>Eukaryota</taxon>
        <taxon>Fungi</taxon>
        <taxon>Dikarya</taxon>
        <taxon>Ascomycota</taxon>
        <taxon>Pezizomycotina</taxon>
        <taxon>Sordariomycetes</taxon>
        <taxon>Sordariomycetidae</taxon>
        <taxon>Sordariales</taxon>
        <taxon>Schizotheciaceae</taxon>
        <taxon>Schizothecium</taxon>
    </lineage>
</organism>
<gene>
    <name evidence="1" type="ORF">B0T18DRAFT_233317</name>
</gene>
<accession>A0AA40ELJ1</accession>
<dbReference type="AlphaFoldDB" id="A0AA40ELJ1"/>
<reference evidence="1" key="1">
    <citation type="submission" date="2023-06" db="EMBL/GenBank/DDBJ databases">
        <title>Genome-scale phylogeny and comparative genomics of the fungal order Sordariales.</title>
        <authorList>
            <consortium name="Lawrence Berkeley National Laboratory"/>
            <person name="Hensen N."/>
            <person name="Bonometti L."/>
            <person name="Westerberg I."/>
            <person name="Brannstrom I.O."/>
            <person name="Guillou S."/>
            <person name="Cros-Aarteil S."/>
            <person name="Calhoun S."/>
            <person name="Haridas S."/>
            <person name="Kuo A."/>
            <person name="Mondo S."/>
            <person name="Pangilinan J."/>
            <person name="Riley R."/>
            <person name="LaButti K."/>
            <person name="Andreopoulos B."/>
            <person name="Lipzen A."/>
            <person name="Chen C."/>
            <person name="Yanf M."/>
            <person name="Daum C."/>
            <person name="Ng V."/>
            <person name="Clum A."/>
            <person name="Steindorff A."/>
            <person name="Ohm R."/>
            <person name="Martin F."/>
            <person name="Silar P."/>
            <person name="Natvig D."/>
            <person name="Lalanne C."/>
            <person name="Gautier V."/>
            <person name="Ament-velasquez S.L."/>
            <person name="Kruys A."/>
            <person name="Hutchinson M.I."/>
            <person name="Powell A.J."/>
            <person name="Barry K."/>
            <person name="Miller A.N."/>
            <person name="Grigoriev I.V."/>
            <person name="Debuchy R."/>
            <person name="Gladieux P."/>
            <person name="Thoren M.H."/>
            <person name="Johannesson H."/>
        </authorList>
    </citation>
    <scope>NUCLEOTIDE SEQUENCE</scope>
    <source>
        <strain evidence="1">SMH3187-1</strain>
    </source>
</reference>